<dbReference type="AlphaFoldDB" id="A0A1T5B749"/>
<dbReference type="CDD" id="cd00038">
    <property type="entry name" value="CAP_ED"/>
    <property type="match status" value="1"/>
</dbReference>
<evidence type="ECO:0000259" key="1">
    <source>
        <dbReference type="PROSITE" id="PS50042"/>
    </source>
</evidence>
<dbReference type="Gene3D" id="2.60.120.10">
    <property type="entry name" value="Jelly Rolls"/>
    <property type="match status" value="1"/>
</dbReference>
<keyword evidence="2" id="KW-0808">Transferase</keyword>
<evidence type="ECO:0000313" key="3">
    <source>
        <dbReference type="Proteomes" id="UP000190852"/>
    </source>
</evidence>
<sequence>MDTKLNAATAISQLLSPLNEDQLEIFASILIRTELKKNELLFKEGQISDQIGYVYKGMVRQFYYKNNRELTEHFACNGSMFICIESFLRQKPTPLKVEAIEPSVVYGIPYHPLEELSKEYYEIGLLYRKMLEASLILSQRKADSIRFESARERYERLLKNNPEIIRRAPLSQIASLLEMTPETLSRVRAGTL</sequence>
<dbReference type="SUPFAM" id="SSF51206">
    <property type="entry name" value="cAMP-binding domain-like"/>
    <property type="match status" value="1"/>
</dbReference>
<keyword evidence="2" id="KW-0418">Kinase</keyword>
<dbReference type="SMART" id="SM00100">
    <property type="entry name" value="cNMP"/>
    <property type="match status" value="1"/>
</dbReference>
<dbReference type="InterPro" id="IPR014710">
    <property type="entry name" value="RmlC-like_jellyroll"/>
</dbReference>
<dbReference type="RefSeq" id="WP_079682761.1">
    <property type="nucleotide sequence ID" value="NZ_FUYQ01000006.1"/>
</dbReference>
<accession>A0A1T5B749</accession>
<dbReference type="PROSITE" id="PS50042">
    <property type="entry name" value="CNMP_BINDING_3"/>
    <property type="match status" value="1"/>
</dbReference>
<dbReference type="Proteomes" id="UP000190852">
    <property type="component" value="Unassembled WGS sequence"/>
</dbReference>
<dbReference type="InterPro" id="IPR000595">
    <property type="entry name" value="cNMP-bd_dom"/>
</dbReference>
<protein>
    <submittedName>
        <fullName evidence="2">cAMP-binding domain of CRP or a regulatory subunit of cAMP-dependent protein kinases</fullName>
    </submittedName>
</protein>
<name>A0A1T5B749_9BACT</name>
<proteinExistence type="predicted"/>
<dbReference type="Pfam" id="PF00027">
    <property type="entry name" value="cNMP_binding"/>
    <property type="match status" value="1"/>
</dbReference>
<evidence type="ECO:0000313" key="2">
    <source>
        <dbReference type="EMBL" id="SKB43056.1"/>
    </source>
</evidence>
<dbReference type="InterPro" id="IPR018490">
    <property type="entry name" value="cNMP-bd_dom_sf"/>
</dbReference>
<dbReference type="GO" id="GO:0016301">
    <property type="term" value="F:kinase activity"/>
    <property type="evidence" value="ECO:0007669"/>
    <property type="project" value="UniProtKB-KW"/>
</dbReference>
<keyword evidence="3" id="KW-1185">Reference proteome</keyword>
<feature type="domain" description="Cyclic nucleotide-binding" evidence="1">
    <location>
        <begin position="14"/>
        <end position="116"/>
    </location>
</feature>
<organism evidence="2 3">
    <name type="scientific">Parabacteroides chartae</name>
    <dbReference type="NCBI Taxonomy" id="1037355"/>
    <lineage>
        <taxon>Bacteria</taxon>
        <taxon>Pseudomonadati</taxon>
        <taxon>Bacteroidota</taxon>
        <taxon>Bacteroidia</taxon>
        <taxon>Bacteroidales</taxon>
        <taxon>Tannerellaceae</taxon>
        <taxon>Parabacteroides</taxon>
    </lineage>
</organism>
<reference evidence="3" key="1">
    <citation type="submission" date="2017-02" db="EMBL/GenBank/DDBJ databases">
        <authorList>
            <person name="Varghese N."/>
            <person name="Submissions S."/>
        </authorList>
    </citation>
    <scope>NUCLEOTIDE SEQUENCE [LARGE SCALE GENOMIC DNA]</scope>
    <source>
        <strain evidence="3">DSM 24967</strain>
    </source>
</reference>
<dbReference type="EMBL" id="FUYQ01000006">
    <property type="protein sequence ID" value="SKB43056.1"/>
    <property type="molecule type" value="Genomic_DNA"/>
</dbReference>
<gene>
    <name evidence="2" type="ORF">SAMN05660349_01108</name>
</gene>